<evidence type="ECO:0000256" key="14">
    <source>
        <dbReference type="PROSITE-ProRule" id="PRU00122"/>
    </source>
</evidence>
<comment type="function">
    <text evidence="16">Cadherins are calcium-dependent cell adhesion proteins.</text>
</comment>
<evidence type="ECO:0000256" key="11">
    <source>
        <dbReference type="ARBA" id="ARBA00023157"/>
    </source>
</evidence>
<evidence type="ECO:0000256" key="12">
    <source>
        <dbReference type="ARBA" id="ARBA00023180"/>
    </source>
</evidence>
<evidence type="ECO:0000256" key="17">
    <source>
        <dbReference type="SAM" id="Phobius"/>
    </source>
</evidence>
<dbReference type="GO" id="GO:0001736">
    <property type="term" value="P:establishment of planar polarity"/>
    <property type="evidence" value="ECO:0007669"/>
    <property type="project" value="UniProtKB-ARBA"/>
</dbReference>
<evidence type="ECO:0000256" key="2">
    <source>
        <dbReference type="ARBA" id="ARBA00004651"/>
    </source>
</evidence>
<dbReference type="Pfam" id="PF00028">
    <property type="entry name" value="Cadherin"/>
    <property type="match status" value="5"/>
</dbReference>
<evidence type="ECO:0000256" key="16">
    <source>
        <dbReference type="RuleBase" id="RU004357"/>
    </source>
</evidence>
<dbReference type="FunFam" id="2.60.40.60:FF:000021">
    <property type="entry name" value="FAT atypical cadherin 1"/>
    <property type="match status" value="1"/>
</dbReference>
<dbReference type="Gene3D" id="4.10.900.10">
    <property type="entry name" value="TCF3-CBD (Catenin binding domain)"/>
    <property type="match status" value="1"/>
</dbReference>
<proteinExistence type="predicted"/>
<dbReference type="GO" id="GO:0005509">
    <property type="term" value="F:calcium ion binding"/>
    <property type="evidence" value="ECO:0007669"/>
    <property type="project" value="UniProtKB-UniRule"/>
</dbReference>
<feature type="domain" description="Cadherin" evidence="20">
    <location>
        <begin position="486"/>
        <end position="577"/>
    </location>
</feature>
<dbReference type="Gene3D" id="2.60.120.200">
    <property type="match status" value="1"/>
</dbReference>
<dbReference type="GO" id="GO:0048565">
    <property type="term" value="P:digestive tract development"/>
    <property type="evidence" value="ECO:0007669"/>
    <property type="project" value="UniProtKB-ARBA"/>
</dbReference>
<dbReference type="PRINTS" id="PR00205">
    <property type="entry name" value="CADHERIN"/>
</dbReference>
<dbReference type="GO" id="GO:0048589">
    <property type="term" value="P:developmental growth"/>
    <property type="evidence" value="ECO:0007669"/>
    <property type="project" value="UniProtKB-ARBA"/>
</dbReference>
<evidence type="ECO:0008006" key="23">
    <source>
        <dbReference type="Google" id="ProtNLM"/>
    </source>
</evidence>
<gene>
    <name evidence="21" type="ORF">HHI36_022884</name>
</gene>
<dbReference type="PROSITE" id="PS00022">
    <property type="entry name" value="EGF_1"/>
    <property type="match status" value="1"/>
</dbReference>
<dbReference type="EMBL" id="JABFTP020000186">
    <property type="protein sequence ID" value="KAL3289462.1"/>
    <property type="molecule type" value="Genomic_DNA"/>
</dbReference>
<dbReference type="GO" id="GO:0009887">
    <property type="term" value="P:animal organ morphogenesis"/>
    <property type="evidence" value="ECO:0007669"/>
    <property type="project" value="UniProtKB-ARBA"/>
</dbReference>
<evidence type="ECO:0000256" key="6">
    <source>
        <dbReference type="ARBA" id="ARBA00022737"/>
    </source>
</evidence>
<dbReference type="PANTHER" id="PTHR24027:SF422">
    <property type="entry name" value="CADHERIN DOMAIN-CONTAINING PROTEIN"/>
    <property type="match status" value="1"/>
</dbReference>
<keyword evidence="6" id="KW-0677">Repeat</keyword>
<dbReference type="GO" id="GO:0007431">
    <property type="term" value="P:salivary gland development"/>
    <property type="evidence" value="ECO:0007669"/>
    <property type="project" value="UniProtKB-ARBA"/>
</dbReference>
<evidence type="ECO:0000259" key="19">
    <source>
        <dbReference type="PROSITE" id="PS50025"/>
    </source>
</evidence>
<dbReference type="Pfam" id="PF02210">
    <property type="entry name" value="Laminin_G_2"/>
    <property type="match status" value="1"/>
</dbReference>
<accession>A0ABD2PEQ3</accession>
<dbReference type="InterPro" id="IPR000742">
    <property type="entry name" value="EGF"/>
</dbReference>
<evidence type="ECO:0000313" key="22">
    <source>
        <dbReference type="Proteomes" id="UP001516400"/>
    </source>
</evidence>
<keyword evidence="3" id="KW-0245">EGF-like domain</keyword>
<keyword evidence="8 15" id="KW-0130">Cell adhesion</keyword>
<dbReference type="SMART" id="SM00282">
    <property type="entry name" value="LamG"/>
    <property type="match status" value="1"/>
</dbReference>
<name>A0ABD2PEQ3_9CUCU</name>
<feature type="transmembrane region" description="Helical" evidence="17">
    <location>
        <begin position="1274"/>
        <end position="1295"/>
    </location>
</feature>
<dbReference type="InterPro" id="IPR027397">
    <property type="entry name" value="Catenin-bd_sf"/>
</dbReference>
<evidence type="ECO:0000256" key="1">
    <source>
        <dbReference type="ARBA" id="ARBA00004251"/>
    </source>
</evidence>
<evidence type="ECO:0000313" key="21">
    <source>
        <dbReference type="EMBL" id="KAL3289462.1"/>
    </source>
</evidence>
<comment type="caution">
    <text evidence="21">The sequence shown here is derived from an EMBL/GenBank/DDBJ whole genome shotgun (WGS) entry which is preliminary data.</text>
</comment>
<evidence type="ECO:0000256" key="15">
    <source>
        <dbReference type="RuleBase" id="RU003318"/>
    </source>
</evidence>
<dbReference type="InterPro" id="IPR015919">
    <property type="entry name" value="Cadherin-like_sf"/>
</dbReference>
<protein>
    <recommendedName>
        <fullName evidence="23">DE-cadherin</fullName>
    </recommendedName>
</protein>
<dbReference type="PROSITE" id="PS50268">
    <property type="entry name" value="CADHERIN_2"/>
    <property type="match status" value="6"/>
</dbReference>
<keyword evidence="4 15" id="KW-0812">Transmembrane</keyword>
<keyword evidence="7 13" id="KW-0106">Calcium</keyword>
<dbReference type="InterPro" id="IPR002049">
    <property type="entry name" value="LE_dom"/>
</dbReference>
<evidence type="ECO:0000256" key="5">
    <source>
        <dbReference type="ARBA" id="ARBA00022729"/>
    </source>
</evidence>
<dbReference type="GO" id="GO:0035239">
    <property type="term" value="P:tube morphogenesis"/>
    <property type="evidence" value="ECO:0007669"/>
    <property type="project" value="UniProtKB-ARBA"/>
</dbReference>
<dbReference type="GO" id="GO:0070161">
    <property type="term" value="C:anchoring junction"/>
    <property type="evidence" value="ECO:0007669"/>
    <property type="project" value="UniProtKB-ARBA"/>
</dbReference>
<dbReference type="GO" id="GO:0007155">
    <property type="term" value="P:cell adhesion"/>
    <property type="evidence" value="ECO:0007669"/>
    <property type="project" value="UniProtKB-KW"/>
</dbReference>
<dbReference type="InterPro" id="IPR020894">
    <property type="entry name" value="Cadherin_CS"/>
</dbReference>
<feature type="domain" description="Laminin G" evidence="19">
    <location>
        <begin position="1068"/>
        <end position="1258"/>
    </location>
</feature>
<reference evidence="21 22" key="1">
    <citation type="journal article" date="2021" name="BMC Biol.">
        <title>Horizontally acquired antibacterial genes associated with adaptive radiation of ladybird beetles.</title>
        <authorList>
            <person name="Li H.S."/>
            <person name="Tang X.F."/>
            <person name="Huang Y.H."/>
            <person name="Xu Z.Y."/>
            <person name="Chen M.L."/>
            <person name="Du X.Y."/>
            <person name="Qiu B.Y."/>
            <person name="Chen P.T."/>
            <person name="Zhang W."/>
            <person name="Slipinski A."/>
            <person name="Escalona H.E."/>
            <person name="Waterhouse R.M."/>
            <person name="Zwick A."/>
            <person name="Pang H."/>
        </authorList>
    </citation>
    <scope>NUCLEOTIDE SEQUENCE [LARGE SCALE GENOMIC DNA]</scope>
    <source>
        <strain evidence="21">SYSU2018</strain>
    </source>
</reference>
<feature type="disulfide bond" evidence="14">
    <location>
        <begin position="1231"/>
        <end position="1258"/>
    </location>
</feature>
<sequence length="1445" mass="161794">MEFFRIACLYILFIYMVEAQLTPDARYAYRSYDNHKPMFTKCAEYKPSVAEEQKDVFVLKVTATDTDPPDNGGTVSYKIMQKEGERVYFTINNITGEIMNVNAFDRDEPYRQKEVYLSVQATDNGRPPLADICTFKVTISDINDNAPSFDQATYQTQVSEDLKPNSEVVRVFAFDLDDGENSRLTYSFEKNDVRFAEYFRIDSNTGVIYLKQSLKSNRGLKFEEMIAVSDNGHEPKKTYADLSILVVGSDKQLPKIMADKPFITLNEDFNSYETTLITLEADSNIKDKSVVFELMKGKTRQTNMDSTFVLTQEGTIAKITLGRPLDYETVPDYSLTVIVRNKEGLSTSTTLKINIKDVNDEMPTFIDLLKGSVVENDVTGAIAMQVKADDRDGTSPNNLVKYELLTYTDLFEIDEETGHIRAKIEFDRESESVYHVQVRAYDGAPSALKKNSTEPNSAVQTFQISIEDKNDNAPVFQQSPYIVHNISESSDIYSIVVEVQAVDKDTASLITYKIVDGNVGDAFLIESTTGRIKVKNKLDYEKIESYNLTVMAHDGMFNDTTKVLIYILNENDEPPVFEDYNKDIEIIEERTYDFCVLSLTAYDPDIKNRSENQKITYEVENEFLKVDPNGCLTIIKPLDRDLPNGTPKVQAYVIAYDSFGPTPLKSFAEINFHLTDINDNAPFLNVTEVVWYENQKPGLITVLSADDYDSEANGPPFSFLMDESADQTLREKFEVESKGALYAKVQFDREERKYYDVPIAITDHGAPSLTGISILRVIIGDENDNAALPGSSSITVYKYEGLSEDISIGRVYVEDPDDWDLLDKVFQFKISNPNFDLDPNDRGMIIMHKDTSAGRYSLEFSVTEVHPPNILNNKVDAKVDVLVKTIPQEAVQKSGSIRINGTTMEDLISRNDQNINKLDILQKNIAYFLNTSLENVDIFTVLQSGPYVDVRYSAHGSPYYAPDKLNNRMSENQEKLEKELGIHMHMIGISECLDEAVCKGGSCSNSLNIKNEPAVVFTNKTSFVGIRAVVEPLCDCVARLPDGCNGVNAVEGNVCDCPPGREGPNCEIVAIGFSGNSWAMYPTLDACDTTVVSLTIFPQTPNGLIFYTGPSTLPQAEASTDFLSLELREGSIVLKLDFGYGPLEMIANTEKNLNDGASHDIEIKYDTKEVQLLVDNCGSNCLKWQSLPSQKGLLNVNGPLQIGGMKRYFSDDEFRIISDQLAPTSKGFIGCIRNFKYNGFLYNLGEPSDQGPAVHINCNYGFAEAVVFGIDSNFLVAVLVCVALFIVLLLAVVVYRRKQDNFNEKDIDDTRATIINYEDEGGGESDASFDLSVLRPTNIYEKQPIKDNFQSQEVLAALPSFLDHKKDNCDKDPNNLPYDDVRHYAYEGDGNSTGSLSSLASCTDEGDLKFNYLSNFGPRFRKLADMYGNDNSDDDSQDAGEESWC</sequence>
<evidence type="ECO:0000256" key="7">
    <source>
        <dbReference type="ARBA" id="ARBA00022837"/>
    </source>
</evidence>
<feature type="domain" description="Cadherin" evidence="20">
    <location>
        <begin position="578"/>
        <end position="684"/>
    </location>
</feature>
<feature type="chain" id="PRO_5044772302" description="DE-cadherin" evidence="18">
    <location>
        <begin position="20"/>
        <end position="1445"/>
    </location>
</feature>
<evidence type="ECO:0000256" key="4">
    <source>
        <dbReference type="ARBA" id="ARBA00022692"/>
    </source>
</evidence>
<dbReference type="GO" id="GO:0007424">
    <property type="term" value="P:open tracheal system development"/>
    <property type="evidence" value="ECO:0007669"/>
    <property type="project" value="UniProtKB-ARBA"/>
</dbReference>
<comment type="subcellular location">
    <subcellularLocation>
        <location evidence="2">Cell membrane</location>
        <topology evidence="2">Multi-pass membrane protein</topology>
    </subcellularLocation>
    <subcellularLocation>
        <location evidence="1 15">Cell membrane</location>
        <topology evidence="1 15">Single-pass type I membrane protein</topology>
    </subcellularLocation>
</comment>
<dbReference type="GO" id="GO:0007297">
    <property type="term" value="P:follicle cell of egg chamber migration"/>
    <property type="evidence" value="ECO:0007669"/>
    <property type="project" value="UniProtKB-ARBA"/>
</dbReference>
<evidence type="ECO:0000256" key="3">
    <source>
        <dbReference type="ARBA" id="ARBA00022536"/>
    </source>
</evidence>
<dbReference type="GO" id="GO:0098858">
    <property type="term" value="C:actin-based cell projection"/>
    <property type="evidence" value="ECO:0007669"/>
    <property type="project" value="UniProtKB-ARBA"/>
</dbReference>
<organism evidence="21 22">
    <name type="scientific">Cryptolaemus montrouzieri</name>
    <dbReference type="NCBI Taxonomy" id="559131"/>
    <lineage>
        <taxon>Eukaryota</taxon>
        <taxon>Metazoa</taxon>
        <taxon>Ecdysozoa</taxon>
        <taxon>Arthropoda</taxon>
        <taxon>Hexapoda</taxon>
        <taxon>Insecta</taxon>
        <taxon>Pterygota</taxon>
        <taxon>Neoptera</taxon>
        <taxon>Endopterygota</taxon>
        <taxon>Coleoptera</taxon>
        <taxon>Polyphaga</taxon>
        <taxon>Cucujiformia</taxon>
        <taxon>Coccinelloidea</taxon>
        <taxon>Coccinellidae</taxon>
        <taxon>Scymninae</taxon>
        <taxon>Scymnini</taxon>
        <taxon>Cryptolaemus</taxon>
    </lineage>
</organism>
<keyword evidence="12" id="KW-0325">Glycoprotein</keyword>
<keyword evidence="11 14" id="KW-1015">Disulfide bond</keyword>
<feature type="signal peptide" evidence="18">
    <location>
        <begin position="1"/>
        <end position="19"/>
    </location>
</feature>
<dbReference type="GO" id="GO:0005886">
    <property type="term" value="C:plasma membrane"/>
    <property type="evidence" value="ECO:0007669"/>
    <property type="project" value="UniProtKB-SubCell"/>
</dbReference>
<dbReference type="CDD" id="cd00055">
    <property type="entry name" value="EGF_Lam"/>
    <property type="match status" value="1"/>
</dbReference>
<keyword evidence="10 17" id="KW-0472">Membrane</keyword>
<feature type="domain" description="Cadherin" evidence="20">
    <location>
        <begin position="693"/>
        <end position="791"/>
    </location>
</feature>
<dbReference type="Gene3D" id="2.60.40.60">
    <property type="entry name" value="Cadherins"/>
    <property type="match status" value="7"/>
</dbReference>
<feature type="domain" description="Cadherin" evidence="20">
    <location>
        <begin position="58"/>
        <end position="149"/>
    </location>
</feature>
<evidence type="ECO:0000256" key="10">
    <source>
        <dbReference type="ARBA" id="ARBA00023136"/>
    </source>
</evidence>
<dbReference type="Proteomes" id="UP001516400">
    <property type="component" value="Unassembled WGS sequence"/>
</dbReference>
<evidence type="ECO:0000256" key="9">
    <source>
        <dbReference type="ARBA" id="ARBA00022989"/>
    </source>
</evidence>
<dbReference type="FunFam" id="2.60.40.60:FF:000058">
    <property type="entry name" value="FAT atypical cadherin 3"/>
    <property type="match status" value="1"/>
</dbReference>
<dbReference type="PROSITE" id="PS00232">
    <property type="entry name" value="CADHERIN_1"/>
    <property type="match status" value="2"/>
</dbReference>
<feature type="domain" description="Cadherin" evidence="20">
    <location>
        <begin position="150"/>
        <end position="365"/>
    </location>
</feature>
<dbReference type="PANTHER" id="PTHR24027">
    <property type="entry name" value="CADHERIN-23"/>
    <property type="match status" value="1"/>
</dbReference>
<keyword evidence="5 18" id="KW-0732">Signal</keyword>
<dbReference type="SUPFAM" id="SSF49899">
    <property type="entry name" value="Concanavalin A-like lectins/glucanases"/>
    <property type="match status" value="1"/>
</dbReference>
<feature type="domain" description="Cadherin" evidence="20">
    <location>
        <begin position="372"/>
        <end position="476"/>
    </location>
</feature>
<dbReference type="Pfam" id="PF01049">
    <property type="entry name" value="CADH_Y-type_LIR"/>
    <property type="match status" value="1"/>
</dbReference>
<dbReference type="GO" id="GO:0008104">
    <property type="term" value="P:intracellular protein localization"/>
    <property type="evidence" value="ECO:0007669"/>
    <property type="project" value="UniProtKB-ARBA"/>
</dbReference>
<dbReference type="InterPro" id="IPR039808">
    <property type="entry name" value="Cadherin"/>
</dbReference>
<dbReference type="CDD" id="cd00110">
    <property type="entry name" value="LamG"/>
    <property type="match status" value="1"/>
</dbReference>
<evidence type="ECO:0000256" key="13">
    <source>
        <dbReference type="PROSITE-ProRule" id="PRU00043"/>
    </source>
</evidence>
<dbReference type="PROSITE" id="PS50025">
    <property type="entry name" value="LAM_G_DOMAIN"/>
    <property type="match status" value="1"/>
</dbReference>
<dbReference type="InterPro" id="IPR002126">
    <property type="entry name" value="Cadherin-like_dom"/>
</dbReference>
<dbReference type="InterPro" id="IPR001791">
    <property type="entry name" value="Laminin_G"/>
</dbReference>
<dbReference type="SMART" id="SM00112">
    <property type="entry name" value="CA"/>
    <property type="match status" value="7"/>
</dbReference>
<keyword evidence="9 17" id="KW-1133">Transmembrane helix</keyword>
<dbReference type="FunFam" id="2.60.40.60:FF:000032">
    <property type="entry name" value="FAT atypical cadherin 1"/>
    <property type="match status" value="1"/>
</dbReference>
<keyword evidence="22" id="KW-1185">Reference proteome</keyword>
<evidence type="ECO:0000259" key="20">
    <source>
        <dbReference type="PROSITE" id="PS50268"/>
    </source>
</evidence>
<dbReference type="GO" id="GO:0007163">
    <property type="term" value="P:establishment or maintenance of cell polarity"/>
    <property type="evidence" value="ECO:0007669"/>
    <property type="project" value="UniProtKB-ARBA"/>
</dbReference>
<dbReference type="FunFam" id="4.10.900.10:FF:000012">
    <property type="entry name" value="Putative DE-cadherin"/>
    <property type="match status" value="1"/>
</dbReference>
<dbReference type="InterPro" id="IPR000233">
    <property type="entry name" value="Cadherin_Y-type_LIR"/>
</dbReference>
<evidence type="ECO:0000256" key="18">
    <source>
        <dbReference type="SAM" id="SignalP"/>
    </source>
</evidence>
<dbReference type="InterPro" id="IPR013320">
    <property type="entry name" value="ConA-like_dom_sf"/>
</dbReference>
<dbReference type="InterPro" id="IPR056370">
    <property type="entry name" value="Shg-like_Ig-like"/>
</dbReference>
<dbReference type="SUPFAM" id="SSF49313">
    <property type="entry name" value="Cadherin-like"/>
    <property type="match status" value="8"/>
</dbReference>
<evidence type="ECO:0000256" key="8">
    <source>
        <dbReference type="ARBA" id="ARBA00022889"/>
    </source>
</evidence>
<dbReference type="Pfam" id="PF24811">
    <property type="entry name" value="Ig_Shg"/>
    <property type="match status" value="1"/>
</dbReference>
<dbReference type="CDD" id="cd11304">
    <property type="entry name" value="Cadherin_repeat"/>
    <property type="match status" value="6"/>
</dbReference>